<proteinExistence type="inferred from homology"/>
<dbReference type="SUPFAM" id="SSF54695">
    <property type="entry name" value="POZ domain"/>
    <property type="match status" value="1"/>
</dbReference>
<dbReference type="AlphaFoldDB" id="A0AA39S275"/>
<dbReference type="InterPro" id="IPR016897">
    <property type="entry name" value="SKP1"/>
</dbReference>
<comment type="pathway">
    <text evidence="1">Protein modification; protein ubiquitination.</text>
</comment>
<dbReference type="GO" id="GO:0006511">
    <property type="term" value="P:ubiquitin-dependent protein catabolic process"/>
    <property type="evidence" value="ECO:0007669"/>
    <property type="project" value="InterPro"/>
</dbReference>
<sequence>MEQQQNDSAKTDAVMELSKQIALCNTFKVRQLNYSTKTDAEFKHLCKVVKVSDIIVGYLTEGYCSMVRKRSIVETIRLVLRSRSGKKDPQGAFTSRKITLRSSDGDEFEVDEEVALEMQLLQFATECDYAIELPYVTSKMLSKVMEYCKKHVESRTGAVDDDLKAWTPSSSKSIRLPSSISSVLRTT</sequence>
<reference evidence="5" key="1">
    <citation type="journal article" date="2022" name="Plant J.">
        <title>Strategies of tolerance reflected in two North American maple genomes.</title>
        <authorList>
            <person name="McEvoy S.L."/>
            <person name="Sezen U.U."/>
            <person name="Trouern-Trend A."/>
            <person name="McMahon S.M."/>
            <person name="Schaberg P.G."/>
            <person name="Yang J."/>
            <person name="Wegrzyn J.L."/>
            <person name="Swenson N.G."/>
        </authorList>
    </citation>
    <scope>NUCLEOTIDE SEQUENCE</scope>
    <source>
        <strain evidence="5">NS2018</strain>
    </source>
</reference>
<protein>
    <recommendedName>
        <fullName evidence="4">SKP1 component POZ domain-containing protein</fullName>
    </recommendedName>
</protein>
<comment type="caution">
    <text evidence="5">The sequence shown here is derived from an EMBL/GenBank/DDBJ whole genome shotgun (WGS) entry which is preliminary data.</text>
</comment>
<dbReference type="GO" id="GO:0009867">
    <property type="term" value="P:jasmonic acid mediated signaling pathway"/>
    <property type="evidence" value="ECO:0007669"/>
    <property type="project" value="UniProtKB-ARBA"/>
</dbReference>
<evidence type="ECO:0000256" key="2">
    <source>
        <dbReference type="ARBA" id="ARBA00009993"/>
    </source>
</evidence>
<organism evidence="5 6">
    <name type="scientific">Acer saccharum</name>
    <name type="common">Sugar maple</name>
    <dbReference type="NCBI Taxonomy" id="4024"/>
    <lineage>
        <taxon>Eukaryota</taxon>
        <taxon>Viridiplantae</taxon>
        <taxon>Streptophyta</taxon>
        <taxon>Embryophyta</taxon>
        <taxon>Tracheophyta</taxon>
        <taxon>Spermatophyta</taxon>
        <taxon>Magnoliopsida</taxon>
        <taxon>eudicotyledons</taxon>
        <taxon>Gunneridae</taxon>
        <taxon>Pentapetalae</taxon>
        <taxon>rosids</taxon>
        <taxon>malvids</taxon>
        <taxon>Sapindales</taxon>
        <taxon>Sapindaceae</taxon>
        <taxon>Hippocastanoideae</taxon>
        <taxon>Acereae</taxon>
        <taxon>Acer</taxon>
    </lineage>
</organism>
<comment type="similarity">
    <text evidence="2">Belongs to the SKP1 family.</text>
</comment>
<gene>
    <name evidence="5" type="ORF">LWI29_000205</name>
</gene>
<dbReference type="PANTHER" id="PTHR11165">
    <property type="entry name" value="SKP1"/>
    <property type="match status" value="1"/>
</dbReference>
<evidence type="ECO:0000313" key="5">
    <source>
        <dbReference type="EMBL" id="KAK0583611.1"/>
    </source>
</evidence>
<dbReference type="Gene3D" id="3.30.710.10">
    <property type="entry name" value="Potassium Channel Kv1.1, Chain A"/>
    <property type="match status" value="1"/>
</dbReference>
<dbReference type="InterPro" id="IPR001232">
    <property type="entry name" value="SKP1-like"/>
</dbReference>
<feature type="domain" description="SKP1 component POZ" evidence="4">
    <location>
        <begin position="97"/>
        <end position="152"/>
    </location>
</feature>
<evidence type="ECO:0000259" key="4">
    <source>
        <dbReference type="Pfam" id="PF03931"/>
    </source>
</evidence>
<accession>A0AA39S275</accession>
<dbReference type="EMBL" id="JAUESC010000383">
    <property type="protein sequence ID" value="KAK0583611.1"/>
    <property type="molecule type" value="Genomic_DNA"/>
</dbReference>
<keyword evidence="6" id="KW-1185">Reference proteome</keyword>
<dbReference type="Proteomes" id="UP001168877">
    <property type="component" value="Unassembled WGS sequence"/>
</dbReference>
<keyword evidence="3" id="KW-0833">Ubl conjugation pathway</keyword>
<dbReference type="SMART" id="SM00512">
    <property type="entry name" value="Skp1"/>
    <property type="match status" value="1"/>
</dbReference>
<dbReference type="InterPro" id="IPR011333">
    <property type="entry name" value="SKP1/BTB/POZ_sf"/>
</dbReference>
<evidence type="ECO:0000256" key="3">
    <source>
        <dbReference type="ARBA" id="ARBA00022786"/>
    </source>
</evidence>
<evidence type="ECO:0000256" key="1">
    <source>
        <dbReference type="ARBA" id="ARBA00004906"/>
    </source>
</evidence>
<evidence type="ECO:0000313" key="6">
    <source>
        <dbReference type="Proteomes" id="UP001168877"/>
    </source>
</evidence>
<name>A0AA39S275_ACESA</name>
<dbReference type="Pfam" id="PF03931">
    <property type="entry name" value="Skp1_POZ"/>
    <property type="match status" value="1"/>
</dbReference>
<dbReference type="InterPro" id="IPR016073">
    <property type="entry name" value="Skp1_comp_POZ"/>
</dbReference>
<reference evidence="5" key="2">
    <citation type="submission" date="2023-06" db="EMBL/GenBank/DDBJ databases">
        <authorList>
            <person name="Swenson N.G."/>
            <person name="Wegrzyn J.L."/>
            <person name="Mcevoy S.L."/>
        </authorList>
    </citation>
    <scope>NUCLEOTIDE SEQUENCE</scope>
    <source>
        <strain evidence="5">NS2018</strain>
        <tissue evidence="5">Leaf</tissue>
    </source>
</reference>